<feature type="signal peptide" evidence="1">
    <location>
        <begin position="1"/>
        <end position="22"/>
    </location>
</feature>
<sequence length="137" mass="15071">MRMMNPLFIGAVVFATALNAQASVSSGLPAEKDINNGLLVVAVADKIRRECNSISARFFTARAYLTNLKDLAEKRGYSEAEIDAYIENDQEKAKMRAKRNAYFKARGASNLDPASLCALGQDEIRKQSQIGLLLKTK</sequence>
<evidence type="ECO:0000313" key="2">
    <source>
        <dbReference type="EMBL" id="NHQ72932.1"/>
    </source>
</evidence>
<dbReference type="RefSeq" id="WP_167192620.1">
    <property type="nucleotide sequence ID" value="NZ_JAAORB010000001.1"/>
</dbReference>
<evidence type="ECO:0000256" key="1">
    <source>
        <dbReference type="SAM" id="SignalP"/>
    </source>
</evidence>
<dbReference type="EMBL" id="JAAORB010000001">
    <property type="protein sequence ID" value="NHQ72932.1"/>
    <property type="molecule type" value="Genomic_DNA"/>
</dbReference>
<dbReference type="InterPro" id="IPR020349">
    <property type="entry name" value="Uncharacterised_14.7kDa"/>
</dbReference>
<dbReference type="Pfam" id="PF17267">
    <property type="entry name" value="DUF5333"/>
    <property type="match status" value="1"/>
</dbReference>
<name>A0A967EII9_9RHOB</name>
<feature type="chain" id="PRO_5036915782" evidence="1">
    <location>
        <begin position="23"/>
        <end position="137"/>
    </location>
</feature>
<evidence type="ECO:0000313" key="3">
    <source>
        <dbReference type="Proteomes" id="UP000639775"/>
    </source>
</evidence>
<comment type="caution">
    <text evidence="2">The sequence shown here is derived from an EMBL/GenBank/DDBJ whole genome shotgun (WGS) entry which is preliminary data.</text>
</comment>
<proteinExistence type="predicted"/>
<keyword evidence="1" id="KW-0732">Signal</keyword>
<keyword evidence="3" id="KW-1185">Reference proteome</keyword>
<dbReference type="AlphaFoldDB" id="A0A967EII9"/>
<accession>A0A967EII9</accession>
<organism evidence="2 3">
    <name type="scientific">Roseovarius gahaiensis</name>
    <dbReference type="NCBI Taxonomy" id="2716691"/>
    <lineage>
        <taxon>Bacteria</taxon>
        <taxon>Pseudomonadati</taxon>
        <taxon>Pseudomonadota</taxon>
        <taxon>Alphaproteobacteria</taxon>
        <taxon>Rhodobacterales</taxon>
        <taxon>Roseobacteraceae</taxon>
        <taxon>Roseovarius</taxon>
    </lineage>
</organism>
<reference evidence="2" key="1">
    <citation type="submission" date="2020-03" db="EMBL/GenBank/DDBJ databases">
        <title>Roseovarius gahaiensis sp. nov., isolated from Gahai Saline Lake, China.</title>
        <authorList>
            <person name="Sun X."/>
        </authorList>
    </citation>
    <scope>NUCLEOTIDE SEQUENCE</scope>
    <source>
        <strain evidence="2">GH877</strain>
    </source>
</reference>
<protein>
    <submittedName>
        <fullName evidence="2">DUF5333 domain-containing protein</fullName>
    </submittedName>
</protein>
<dbReference type="Proteomes" id="UP000639775">
    <property type="component" value="Unassembled WGS sequence"/>
</dbReference>
<gene>
    <name evidence="2" type="ORF">HAT86_00430</name>
</gene>